<dbReference type="InterPro" id="IPR002035">
    <property type="entry name" value="VWF_A"/>
</dbReference>
<dbReference type="PROSITE" id="PS50234">
    <property type="entry name" value="VWFA"/>
    <property type="match status" value="1"/>
</dbReference>
<organism evidence="3 4">
    <name type="scientific">Roseofilum casamattae BLCC-M143</name>
    <dbReference type="NCBI Taxonomy" id="3022442"/>
    <lineage>
        <taxon>Bacteria</taxon>
        <taxon>Bacillati</taxon>
        <taxon>Cyanobacteriota</taxon>
        <taxon>Cyanophyceae</taxon>
        <taxon>Desertifilales</taxon>
        <taxon>Desertifilaceae</taxon>
        <taxon>Roseofilum</taxon>
        <taxon>Roseofilum casamattae</taxon>
    </lineage>
</organism>
<sequence length="472" mass="53194">MITQLTKGARFNLSQNYPDIEQFQINLGWTVDAEDYDIDGSVFMLGTDGLIPAEEYFVFYNNPRSPDLALERRTPSVKNGQSFILDLAKLDAAIAELVFVVTIHDAIANQQNFGRVRDAFIAISSTTTHEEFVRYNLTEQFTSETALEFGRLYQKDGQWRFHALGQGYDSGLQGFLDRYHQKLESAEKLPEPPVPTPVPTPVPAPVPARRQKSIELEKKLERDAPMLFDLVKKADISLAKANLTDHQARVALCLDVSGSMYSLYQSGKIQRLAEKILALGCRFDDDEAIKIFLFAGDSRDMGEMTVDNFRNFIGQAHKQYKGAGGTKYGAALQAIRRAYFPDGYAGQRQSPVTASQPVYVMFVTDGQPFDKPESERQLQWSSYEPIFWQFMAIGKSNKDVRAKRGGILGFLSGSSQFEFLESLDDLSGRYIDNADFFSVEDPAAIADEELYDLLMTEYPNWLKMARDRGLLS</sequence>
<dbReference type="Gene3D" id="2.60.60.30">
    <property type="entry name" value="sav2460 like domains"/>
    <property type="match status" value="1"/>
</dbReference>
<accession>A0ABT7BXD2</accession>
<dbReference type="PANTHER" id="PTHR32097">
    <property type="entry name" value="CAMP-BINDING PROTEIN 1-RELATED"/>
    <property type="match status" value="1"/>
</dbReference>
<gene>
    <name evidence="3" type="ORF">PMH09_11575</name>
</gene>
<dbReference type="InterPro" id="IPR019303">
    <property type="entry name" value="vWA_TerF_C"/>
</dbReference>
<dbReference type="Pfam" id="PF10138">
    <property type="entry name" value="vWA-TerF-like"/>
    <property type="match status" value="1"/>
</dbReference>
<dbReference type="Pfam" id="PF02342">
    <property type="entry name" value="TerD"/>
    <property type="match status" value="1"/>
</dbReference>
<dbReference type="RefSeq" id="WP_283758478.1">
    <property type="nucleotide sequence ID" value="NZ_JAQOSQ010000010.1"/>
</dbReference>
<evidence type="ECO:0000313" key="4">
    <source>
        <dbReference type="Proteomes" id="UP001232992"/>
    </source>
</evidence>
<dbReference type="Gene3D" id="3.40.50.410">
    <property type="entry name" value="von Willebrand factor, type A domain"/>
    <property type="match status" value="1"/>
</dbReference>
<evidence type="ECO:0000259" key="2">
    <source>
        <dbReference type="PROSITE" id="PS50234"/>
    </source>
</evidence>
<evidence type="ECO:0000256" key="1">
    <source>
        <dbReference type="SAM" id="MobiDB-lite"/>
    </source>
</evidence>
<dbReference type="CDD" id="cd00198">
    <property type="entry name" value="vWFA"/>
    <property type="match status" value="1"/>
</dbReference>
<proteinExistence type="predicted"/>
<feature type="compositionally biased region" description="Pro residues" evidence="1">
    <location>
        <begin position="191"/>
        <end position="206"/>
    </location>
</feature>
<dbReference type="SUPFAM" id="SSF53300">
    <property type="entry name" value="vWA-like"/>
    <property type="match status" value="1"/>
</dbReference>
<dbReference type="PANTHER" id="PTHR32097:SF17">
    <property type="entry name" value="CAMP-BINDING PROTEIN 1-RELATED"/>
    <property type="match status" value="1"/>
</dbReference>
<name>A0ABT7BXD2_9CYAN</name>
<reference evidence="3 4" key="1">
    <citation type="submission" date="2023-01" db="EMBL/GenBank/DDBJ databases">
        <title>Novel diversity within Roseofilum (Cyanobacteria; Desertifilaceae) from marine benthic mats with descriptions of four novel species.</title>
        <authorList>
            <person name="Wang Y."/>
            <person name="Berthold D.E."/>
            <person name="Hu J."/>
            <person name="Lefler F.W."/>
            <person name="Laughinghouse H.D. IV."/>
        </authorList>
    </citation>
    <scope>NUCLEOTIDE SEQUENCE [LARGE SCALE GENOMIC DNA]</scope>
    <source>
        <strain evidence="3 4">BLCC-M143</strain>
    </source>
</reference>
<dbReference type="EMBL" id="JAQOSQ010000010">
    <property type="protein sequence ID" value="MDJ1183826.1"/>
    <property type="molecule type" value="Genomic_DNA"/>
</dbReference>
<dbReference type="InterPro" id="IPR036465">
    <property type="entry name" value="vWFA_dom_sf"/>
</dbReference>
<protein>
    <submittedName>
        <fullName evidence="3">VWA domain-containing protein</fullName>
    </submittedName>
</protein>
<evidence type="ECO:0000313" key="3">
    <source>
        <dbReference type="EMBL" id="MDJ1183826.1"/>
    </source>
</evidence>
<dbReference type="Proteomes" id="UP001232992">
    <property type="component" value="Unassembled WGS sequence"/>
</dbReference>
<comment type="caution">
    <text evidence="3">The sequence shown here is derived from an EMBL/GenBank/DDBJ whole genome shotgun (WGS) entry which is preliminary data.</text>
</comment>
<dbReference type="InterPro" id="IPR003325">
    <property type="entry name" value="TerD"/>
</dbReference>
<dbReference type="InterPro" id="IPR051324">
    <property type="entry name" value="Stress/Tellurium_Resist"/>
</dbReference>
<keyword evidence="4" id="KW-1185">Reference proteome</keyword>
<dbReference type="CDD" id="cd06974">
    <property type="entry name" value="TerD_like"/>
    <property type="match status" value="1"/>
</dbReference>
<feature type="region of interest" description="Disordered" evidence="1">
    <location>
        <begin position="186"/>
        <end position="206"/>
    </location>
</feature>
<feature type="domain" description="VWFA" evidence="2">
    <location>
        <begin position="249"/>
        <end position="454"/>
    </location>
</feature>